<keyword evidence="2" id="KW-0732">Signal</keyword>
<keyword evidence="1" id="KW-0479">Metal-binding</keyword>
<name>A0AA36MAG6_CYLNA</name>
<evidence type="ECO:0000256" key="1">
    <source>
        <dbReference type="ARBA" id="ARBA00022723"/>
    </source>
</evidence>
<feature type="chain" id="PRO_5041254418" description="Tyrosinase copper-binding domain-containing protein" evidence="2">
    <location>
        <begin position="20"/>
        <end position="755"/>
    </location>
</feature>
<evidence type="ECO:0000259" key="4">
    <source>
        <dbReference type="PROSITE" id="PS00498"/>
    </source>
</evidence>
<feature type="domain" description="Tyrosinase copper-binding" evidence="3">
    <location>
        <begin position="157"/>
        <end position="174"/>
    </location>
</feature>
<dbReference type="PRINTS" id="PR00092">
    <property type="entry name" value="TYROSINASE"/>
</dbReference>
<sequence length="755" mass="86803">MKEFMHILYVIVFLKAVLARIRPLTEFQHFCQELPVAGFMTTQQIDLVCHHREQWMKDRDSLSSKKDASETTVDQLKYLHDLEDCTRRNCIEVERRRKKRQSSPMKSIRREIRMLSADERDRLWKAMNALKSTAIDNITIWDLHTLVHYPDSAPGAHWGPAFLPWHREFLRQFEVALQREDPTVSLPYWDSTLDQGLPDPSDSVIWTDGILGNGNGYVKTGPFKDWDTNVYMPLTQIPVKQLYRSTGGREQDRLMGVKDVEWVLKQNHYSQLTFCHDKTFESMHGLGHVWVGGFMFVIRVSPNDPAFYLHHAFVDYLWEQFRRQKQTREERETQWATDTCNSLHGYDEQMKPFRLQNRDGLSNQYTDEWYDYEPVRHCTPSKPDCDSEYYFCDTRAWRCRSKVVLGGNCTGFEDMAICYNSVCQENRCQLPPKVMDRMRQRKSVEFPTGDIVWTKTLLIDQNGKGIRNELAHVTVVNDLTSENFTSYQENEPAYPELEGTMYLPIPKPRAGLIQEVTLEAVDGDGRYCQAHCFNSTEEKYQVCQPRLKIGVRAESSAGISYTHSMTSRRYLDVDLSVHPRQVAVSAPYIVFACSRKITTSATITSLAESARPPVLREPFVWFRITLHKHVSQNLQIRAAPSSGPVWLSSVQKAASPFDPNLVFVQAPNPGISGGGVKVTISILEGGERTKCTVKCTKRDGSVQDCDGTVQLHSEPSQSEEDVFTADPAALHLLGWNMRGHPAQWRHKVPYLSFHC</sequence>
<dbReference type="Proteomes" id="UP001176961">
    <property type="component" value="Unassembled WGS sequence"/>
</dbReference>
<dbReference type="GO" id="GO:0016491">
    <property type="term" value="F:oxidoreductase activity"/>
    <property type="evidence" value="ECO:0007669"/>
    <property type="project" value="InterPro"/>
</dbReference>
<dbReference type="EMBL" id="CATQJL010000305">
    <property type="protein sequence ID" value="CAJ0603425.1"/>
    <property type="molecule type" value="Genomic_DNA"/>
</dbReference>
<keyword evidence="6" id="KW-1185">Reference proteome</keyword>
<dbReference type="Gene3D" id="1.10.1280.10">
    <property type="entry name" value="Di-copper center containing domain from catechol oxidase"/>
    <property type="match status" value="1"/>
</dbReference>
<evidence type="ECO:0000313" key="5">
    <source>
        <dbReference type="EMBL" id="CAJ0603425.1"/>
    </source>
</evidence>
<dbReference type="InterPro" id="IPR002227">
    <property type="entry name" value="Tyrosinase_Cu-bd"/>
</dbReference>
<dbReference type="Pfam" id="PF00264">
    <property type="entry name" value="Tyrosinase"/>
    <property type="match status" value="1"/>
</dbReference>
<dbReference type="SUPFAM" id="SSF48056">
    <property type="entry name" value="Di-copper centre-containing domain"/>
    <property type="match status" value="1"/>
</dbReference>
<dbReference type="PROSITE" id="PS00498">
    <property type="entry name" value="TYROSINASE_2"/>
    <property type="match status" value="1"/>
</dbReference>
<organism evidence="5 6">
    <name type="scientific">Cylicocyclus nassatus</name>
    <name type="common">Nematode worm</name>
    <dbReference type="NCBI Taxonomy" id="53992"/>
    <lineage>
        <taxon>Eukaryota</taxon>
        <taxon>Metazoa</taxon>
        <taxon>Ecdysozoa</taxon>
        <taxon>Nematoda</taxon>
        <taxon>Chromadorea</taxon>
        <taxon>Rhabditida</taxon>
        <taxon>Rhabditina</taxon>
        <taxon>Rhabditomorpha</taxon>
        <taxon>Strongyloidea</taxon>
        <taxon>Strongylidae</taxon>
        <taxon>Cylicocyclus</taxon>
    </lineage>
</organism>
<dbReference type="InterPro" id="IPR008922">
    <property type="entry name" value="Di-copper_centre_dom_sf"/>
</dbReference>
<protein>
    <recommendedName>
        <fullName evidence="3 4">Tyrosinase copper-binding domain-containing protein</fullName>
    </recommendedName>
</protein>
<feature type="domain" description="Tyrosinase copper-binding" evidence="4">
    <location>
        <begin position="304"/>
        <end position="315"/>
    </location>
</feature>
<dbReference type="AlphaFoldDB" id="A0AA36MAG6"/>
<dbReference type="PANTHER" id="PTHR11474:SF122">
    <property type="entry name" value="TYROSINASE COPPER-BINDING DOMAIN-CONTAINING PROTEIN"/>
    <property type="match status" value="1"/>
</dbReference>
<evidence type="ECO:0000256" key="2">
    <source>
        <dbReference type="SAM" id="SignalP"/>
    </source>
</evidence>
<evidence type="ECO:0000313" key="6">
    <source>
        <dbReference type="Proteomes" id="UP001176961"/>
    </source>
</evidence>
<dbReference type="PANTHER" id="PTHR11474">
    <property type="entry name" value="TYROSINASE FAMILY MEMBER"/>
    <property type="match status" value="1"/>
</dbReference>
<accession>A0AA36MAG6</accession>
<comment type="caution">
    <text evidence="5">The sequence shown here is derived from an EMBL/GenBank/DDBJ whole genome shotgun (WGS) entry which is preliminary data.</text>
</comment>
<feature type="signal peptide" evidence="2">
    <location>
        <begin position="1"/>
        <end position="19"/>
    </location>
</feature>
<dbReference type="GO" id="GO:0046872">
    <property type="term" value="F:metal ion binding"/>
    <property type="evidence" value="ECO:0007669"/>
    <property type="project" value="UniProtKB-KW"/>
</dbReference>
<evidence type="ECO:0000259" key="3">
    <source>
        <dbReference type="PROSITE" id="PS00497"/>
    </source>
</evidence>
<dbReference type="InterPro" id="IPR050316">
    <property type="entry name" value="Tyrosinase/Hemocyanin"/>
</dbReference>
<dbReference type="PROSITE" id="PS00497">
    <property type="entry name" value="TYROSINASE_1"/>
    <property type="match status" value="1"/>
</dbReference>
<gene>
    <name evidence="5" type="ORF">CYNAS_LOCUS15408</name>
</gene>
<reference evidence="5" key="1">
    <citation type="submission" date="2023-07" db="EMBL/GenBank/DDBJ databases">
        <authorList>
            <consortium name="CYATHOMIX"/>
        </authorList>
    </citation>
    <scope>NUCLEOTIDE SEQUENCE</scope>
    <source>
        <strain evidence="5">N/A</strain>
    </source>
</reference>
<proteinExistence type="predicted"/>